<keyword evidence="2" id="KW-1185">Reference proteome</keyword>
<protein>
    <submittedName>
        <fullName evidence="1">Uncharacterized protein</fullName>
    </submittedName>
</protein>
<reference evidence="1" key="1">
    <citation type="submission" date="2020-09" db="EMBL/GenBank/DDBJ databases">
        <title>Genome-Enabled Discovery of Anthraquinone Biosynthesis in Senna tora.</title>
        <authorList>
            <person name="Kang S.-H."/>
            <person name="Pandey R.P."/>
            <person name="Lee C.-M."/>
            <person name="Sim J.-S."/>
            <person name="Jeong J.-T."/>
            <person name="Choi B.-S."/>
            <person name="Jung M."/>
            <person name="Ginzburg D."/>
            <person name="Zhao K."/>
            <person name="Won S.Y."/>
            <person name="Oh T.-J."/>
            <person name="Yu Y."/>
            <person name="Kim N.-H."/>
            <person name="Lee O.R."/>
            <person name="Lee T.-H."/>
            <person name="Bashyal P."/>
            <person name="Kim T.-S."/>
            <person name="Lee W.-H."/>
            <person name="Kawkins C."/>
            <person name="Kim C.-K."/>
            <person name="Kim J.S."/>
            <person name="Ahn B.O."/>
            <person name="Rhee S.Y."/>
            <person name="Sohng J.K."/>
        </authorList>
    </citation>
    <scope>NUCLEOTIDE SEQUENCE</scope>
    <source>
        <tissue evidence="1">Leaf</tissue>
    </source>
</reference>
<dbReference type="OrthoDB" id="1577729at2759"/>
<organism evidence="1 2">
    <name type="scientific">Senna tora</name>
    <dbReference type="NCBI Taxonomy" id="362788"/>
    <lineage>
        <taxon>Eukaryota</taxon>
        <taxon>Viridiplantae</taxon>
        <taxon>Streptophyta</taxon>
        <taxon>Embryophyta</taxon>
        <taxon>Tracheophyta</taxon>
        <taxon>Spermatophyta</taxon>
        <taxon>Magnoliopsida</taxon>
        <taxon>eudicotyledons</taxon>
        <taxon>Gunneridae</taxon>
        <taxon>Pentapetalae</taxon>
        <taxon>rosids</taxon>
        <taxon>fabids</taxon>
        <taxon>Fabales</taxon>
        <taxon>Fabaceae</taxon>
        <taxon>Caesalpinioideae</taxon>
        <taxon>Cassia clade</taxon>
        <taxon>Senna</taxon>
    </lineage>
</organism>
<accession>A0A834X1M3</accession>
<dbReference type="EMBL" id="JAAIUW010000004">
    <property type="protein sequence ID" value="KAF7836768.1"/>
    <property type="molecule type" value="Genomic_DNA"/>
</dbReference>
<sequence length="142" mass="15872">MADAVGINRARIGVPDFDLRYKISQVFAGLVKFAVDSAVDGSRIFIPGKKQAHKTVPEGLMDIPLSPPLKAKNRPDLKVANDIQVQTKMKEVEEHVINLKQRYISSNKCVEGSEPPKKPLDGDLKEIDIPKNGRRIFIRSRL</sequence>
<dbReference type="AlphaFoldDB" id="A0A834X1M3"/>
<evidence type="ECO:0000313" key="2">
    <source>
        <dbReference type="Proteomes" id="UP000634136"/>
    </source>
</evidence>
<comment type="caution">
    <text evidence="1">The sequence shown here is derived from an EMBL/GenBank/DDBJ whole genome shotgun (WGS) entry which is preliminary data.</text>
</comment>
<gene>
    <name evidence="1" type="ORF">G2W53_011627</name>
</gene>
<name>A0A834X1M3_9FABA</name>
<dbReference type="Proteomes" id="UP000634136">
    <property type="component" value="Unassembled WGS sequence"/>
</dbReference>
<evidence type="ECO:0000313" key="1">
    <source>
        <dbReference type="EMBL" id="KAF7836768.1"/>
    </source>
</evidence>
<proteinExistence type="predicted"/>